<dbReference type="InterPro" id="IPR009000">
    <property type="entry name" value="Transl_B-barrel_sf"/>
</dbReference>
<organism evidence="7 8">
    <name type="scientific">Mycoplasma putrefaciens (strain ATCC 15718 / NCTC 10155 / C30 KS-1 / KS-1)</name>
    <dbReference type="NCBI Taxonomy" id="743965"/>
    <lineage>
        <taxon>Bacteria</taxon>
        <taxon>Bacillati</taxon>
        <taxon>Mycoplasmatota</taxon>
        <taxon>Mollicutes</taxon>
        <taxon>Mycoplasmataceae</taxon>
        <taxon>Mycoplasma</taxon>
    </lineage>
</organism>
<dbReference type="AlphaFoldDB" id="A0A7U3ZSN4"/>
<dbReference type="EMBL" id="CP003021">
    <property type="protein sequence ID" value="AEM68788.1"/>
    <property type="molecule type" value="Genomic_DNA"/>
</dbReference>
<dbReference type="Proteomes" id="UP000008907">
    <property type="component" value="Chromosome"/>
</dbReference>
<evidence type="ECO:0000256" key="4">
    <source>
        <dbReference type="ARBA" id="ARBA00023186"/>
    </source>
</evidence>
<keyword evidence="4 5" id="KW-0143">Chaperone</keyword>
<dbReference type="GO" id="GO:0043022">
    <property type="term" value="F:ribosome binding"/>
    <property type="evidence" value="ECO:0007669"/>
    <property type="project" value="InterPro"/>
</dbReference>
<name>A0A7U3ZSN4_MYCPK</name>
<evidence type="ECO:0000256" key="5">
    <source>
        <dbReference type="HAMAP-Rule" id="MF_00014"/>
    </source>
</evidence>
<comment type="subunit">
    <text evidence="5">Binds ribosomal protein uS19.</text>
</comment>
<dbReference type="GO" id="GO:0042274">
    <property type="term" value="P:ribosomal small subunit biogenesis"/>
    <property type="evidence" value="ECO:0007669"/>
    <property type="project" value="UniProtKB-UniRule"/>
</dbReference>
<proteinExistence type="inferred from homology"/>
<dbReference type="RefSeq" id="WP_014035144.1">
    <property type="nucleotide sequence ID" value="NC_015946.1"/>
</dbReference>
<dbReference type="InterPro" id="IPR011033">
    <property type="entry name" value="PRC_barrel-like_sf"/>
</dbReference>
<dbReference type="GO" id="GO:0005840">
    <property type="term" value="C:ribosome"/>
    <property type="evidence" value="ECO:0007669"/>
    <property type="project" value="InterPro"/>
</dbReference>
<dbReference type="Gene3D" id="2.30.30.240">
    <property type="entry name" value="PRC-barrel domain"/>
    <property type="match status" value="1"/>
</dbReference>
<sequence length="164" mass="19055">MNHKLIEFGTISNTFGIKGLVKIVIDSDVIIDDLKKIDVMFTKQQNTFQVLRVENINLVQNKNYILCKFFNIDNINQALKLKNARVYSSNRKNNISKIKSLIGFKFESDKTIGTVVDYMNNKSQELVKIKAEDKLFWVPIVDLYILLIDWENEIIKARNIEGLK</sequence>
<keyword evidence="1 5" id="KW-0963">Cytoplasm</keyword>
<dbReference type="InterPro" id="IPR036976">
    <property type="entry name" value="RimM_N_sf"/>
</dbReference>
<dbReference type="Gene3D" id="2.40.30.60">
    <property type="entry name" value="RimM"/>
    <property type="match status" value="1"/>
</dbReference>
<reference evidence="7 8" key="1">
    <citation type="journal article" date="2011" name="J. Bacteriol.">
        <title>Genome Sequence of Mycoplasma putrefaciens Type Strain KS1.</title>
        <authorList>
            <person name="Calcutt M.J."/>
            <person name="Foecking M.F."/>
        </authorList>
    </citation>
    <scope>NUCLEOTIDE SEQUENCE [LARGE SCALE GENOMIC DNA]</scope>
    <source>
        <strain evidence="8">ATCC 15718 / NCTC 10155 / C30 KS-1 / KS-1</strain>
    </source>
</reference>
<evidence type="ECO:0000256" key="3">
    <source>
        <dbReference type="ARBA" id="ARBA00022552"/>
    </source>
</evidence>
<comment type="similarity">
    <text evidence="5">Belongs to the RimM family.</text>
</comment>
<evidence type="ECO:0000259" key="6">
    <source>
        <dbReference type="Pfam" id="PF01782"/>
    </source>
</evidence>
<dbReference type="KEGG" id="mpf:MPUT_0415"/>
<keyword evidence="3 5" id="KW-0698">rRNA processing</keyword>
<comment type="domain">
    <text evidence="5">The PRC barrel domain binds ribosomal protein uS19.</text>
</comment>
<evidence type="ECO:0000313" key="7">
    <source>
        <dbReference type="EMBL" id="AEM68788.1"/>
    </source>
</evidence>
<dbReference type="HAMAP" id="MF_00014">
    <property type="entry name" value="Ribosome_mat_RimM"/>
    <property type="match status" value="1"/>
</dbReference>
<dbReference type="InterPro" id="IPR002676">
    <property type="entry name" value="RimM_N"/>
</dbReference>
<dbReference type="GO" id="GO:0006364">
    <property type="term" value="P:rRNA processing"/>
    <property type="evidence" value="ECO:0007669"/>
    <property type="project" value="UniProtKB-UniRule"/>
</dbReference>
<gene>
    <name evidence="5 7" type="primary">rimM</name>
    <name evidence="7" type="ordered locus">MPUT_0415</name>
</gene>
<keyword evidence="2 5" id="KW-0690">Ribosome biogenesis</keyword>
<accession>A0A7U3ZSN4</accession>
<evidence type="ECO:0000256" key="1">
    <source>
        <dbReference type="ARBA" id="ARBA00022490"/>
    </source>
</evidence>
<comment type="function">
    <text evidence="5">An accessory protein needed during the final step in the assembly of 30S ribosomal subunit, possibly for assembly of the head region. Essential for efficient processing of 16S rRNA. May be needed both before and after RbfA during the maturation of 16S rRNA. It has affinity for free ribosomal 30S subunits but not for 70S ribosomes.</text>
</comment>
<dbReference type="PANTHER" id="PTHR33692:SF1">
    <property type="entry name" value="RIBOSOME MATURATION FACTOR RIMM"/>
    <property type="match status" value="1"/>
</dbReference>
<feature type="domain" description="RimM N-terminal" evidence="6">
    <location>
        <begin position="9"/>
        <end position="89"/>
    </location>
</feature>
<evidence type="ECO:0000313" key="8">
    <source>
        <dbReference type="Proteomes" id="UP000008907"/>
    </source>
</evidence>
<evidence type="ECO:0000256" key="2">
    <source>
        <dbReference type="ARBA" id="ARBA00022517"/>
    </source>
</evidence>
<dbReference type="SUPFAM" id="SSF50447">
    <property type="entry name" value="Translation proteins"/>
    <property type="match status" value="1"/>
</dbReference>
<dbReference type="InterPro" id="IPR011961">
    <property type="entry name" value="RimM"/>
</dbReference>
<dbReference type="GO" id="GO:0005737">
    <property type="term" value="C:cytoplasm"/>
    <property type="evidence" value="ECO:0007669"/>
    <property type="project" value="UniProtKB-SubCell"/>
</dbReference>
<dbReference type="Pfam" id="PF01782">
    <property type="entry name" value="RimM"/>
    <property type="match status" value="1"/>
</dbReference>
<dbReference type="SUPFAM" id="SSF50346">
    <property type="entry name" value="PRC-barrel domain"/>
    <property type="match status" value="1"/>
</dbReference>
<dbReference type="PANTHER" id="PTHR33692">
    <property type="entry name" value="RIBOSOME MATURATION FACTOR RIMM"/>
    <property type="match status" value="1"/>
</dbReference>
<protein>
    <recommendedName>
        <fullName evidence="5">Ribosome maturation factor RimM</fullName>
    </recommendedName>
</protein>
<comment type="subcellular location">
    <subcellularLocation>
        <location evidence="5">Cytoplasm</location>
    </subcellularLocation>
</comment>